<sequence length="46" mass="4997">MTRAIAKYTAVIVRLDRTIQHAAADMEIPTLAITGCPAFAGHDKKE</sequence>
<reference evidence="1 2" key="1">
    <citation type="submission" date="2024-06" db="EMBL/GenBank/DDBJ databases">
        <title>Genomic Encyclopedia of Type Strains, Phase V (KMG-V): Genome sequencing to study the core and pangenomes of soil and plant-associated prokaryotes.</title>
        <authorList>
            <person name="Whitman W."/>
        </authorList>
    </citation>
    <scope>NUCLEOTIDE SEQUENCE [LARGE SCALE GENOMIC DNA]</scope>
    <source>
        <strain evidence="1 2">USDA 160</strain>
    </source>
</reference>
<accession>A0ABV2RQG4</accession>
<organism evidence="1 2">
    <name type="scientific">Bradyrhizobium japonicum</name>
    <dbReference type="NCBI Taxonomy" id="375"/>
    <lineage>
        <taxon>Bacteria</taxon>
        <taxon>Pseudomonadati</taxon>
        <taxon>Pseudomonadota</taxon>
        <taxon>Alphaproteobacteria</taxon>
        <taxon>Hyphomicrobiales</taxon>
        <taxon>Nitrobacteraceae</taxon>
        <taxon>Bradyrhizobium</taxon>
    </lineage>
</organism>
<dbReference type="RefSeq" id="WP_157789130.1">
    <property type="nucleotide sequence ID" value="NZ_CP066351.1"/>
</dbReference>
<protein>
    <submittedName>
        <fullName evidence="1">Uncharacterized protein</fullName>
    </submittedName>
</protein>
<proteinExistence type="predicted"/>
<dbReference type="EMBL" id="JBEPTQ010000002">
    <property type="protein sequence ID" value="MET4719150.1"/>
    <property type="molecule type" value="Genomic_DNA"/>
</dbReference>
<evidence type="ECO:0000313" key="1">
    <source>
        <dbReference type="EMBL" id="MET4719150.1"/>
    </source>
</evidence>
<name>A0ABV2RQG4_BRAJP</name>
<evidence type="ECO:0000313" key="2">
    <source>
        <dbReference type="Proteomes" id="UP001549291"/>
    </source>
</evidence>
<gene>
    <name evidence="1" type="ORF">ABIF63_003256</name>
</gene>
<keyword evidence="2" id="KW-1185">Reference proteome</keyword>
<comment type="caution">
    <text evidence="1">The sequence shown here is derived from an EMBL/GenBank/DDBJ whole genome shotgun (WGS) entry which is preliminary data.</text>
</comment>
<dbReference type="Proteomes" id="UP001549291">
    <property type="component" value="Unassembled WGS sequence"/>
</dbReference>